<evidence type="ECO:0000256" key="1">
    <source>
        <dbReference type="SAM" id="Phobius"/>
    </source>
</evidence>
<keyword evidence="3" id="KW-1185">Reference proteome</keyword>
<dbReference type="Pfam" id="PF06182">
    <property type="entry name" value="ABC2_membrane_6"/>
    <property type="match status" value="1"/>
</dbReference>
<evidence type="ECO:0000313" key="3">
    <source>
        <dbReference type="Proteomes" id="UP000267798"/>
    </source>
</evidence>
<feature type="transmembrane region" description="Helical" evidence="1">
    <location>
        <begin position="20"/>
        <end position="40"/>
    </location>
</feature>
<feature type="transmembrane region" description="Helical" evidence="1">
    <location>
        <begin position="61"/>
        <end position="79"/>
    </location>
</feature>
<dbReference type="InterPro" id="IPR010390">
    <property type="entry name" value="ABC-2_transporter-like"/>
</dbReference>
<gene>
    <name evidence="2" type="ORF">D3P09_23115</name>
</gene>
<dbReference type="OrthoDB" id="8582979at2"/>
<dbReference type="AlphaFoldDB" id="A0A3A6PLI1"/>
<reference evidence="2 3" key="1">
    <citation type="submission" date="2018-09" db="EMBL/GenBank/DDBJ databases">
        <title>Paenibacillus aracenensis nov. sp. isolated from a cave in southern Spain.</title>
        <authorList>
            <person name="Jurado V."/>
            <person name="Gutierrez-Patricio S."/>
            <person name="Gonzalez-Pimentel J.L."/>
            <person name="Miller A.Z."/>
            <person name="Laiz L."/>
            <person name="Saiz-Jimenez C."/>
        </authorList>
    </citation>
    <scope>NUCLEOTIDE SEQUENCE [LARGE SCALE GENOMIC DNA]</scope>
    <source>
        <strain evidence="2 3">JCM 19203</strain>
    </source>
</reference>
<dbReference type="PANTHER" id="PTHR36832:SF1">
    <property type="entry name" value="SLR1174 PROTEIN"/>
    <property type="match status" value="1"/>
</dbReference>
<feature type="transmembrane region" description="Helical" evidence="1">
    <location>
        <begin position="178"/>
        <end position="200"/>
    </location>
</feature>
<keyword evidence="1" id="KW-0812">Transmembrane</keyword>
<evidence type="ECO:0000313" key="2">
    <source>
        <dbReference type="EMBL" id="RJX37251.1"/>
    </source>
</evidence>
<keyword evidence="1" id="KW-0472">Membrane</keyword>
<dbReference type="EMBL" id="QXQB01000006">
    <property type="protein sequence ID" value="RJX37251.1"/>
    <property type="molecule type" value="Genomic_DNA"/>
</dbReference>
<comment type="caution">
    <text evidence="2">The sequence shown here is derived from an EMBL/GenBank/DDBJ whole genome shotgun (WGS) entry which is preliminary data.</text>
</comment>
<dbReference type="RefSeq" id="WP_120113805.1">
    <property type="nucleotide sequence ID" value="NZ_QXQB01000006.1"/>
</dbReference>
<feature type="transmembrane region" description="Helical" evidence="1">
    <location>
        <begin position="145"/>
        <end position="166"/>
    </location>
</feature>
<feature type="transmembrane region" description="Helical" evidence="1">
    <location>
        <begin position="233"/>
        <end position="250"/>
    </location>
</feature>
<feature type="transmembrane region" description="Helical" evidence="1">
    <location>
        <begin position="115"/>
        <end position="133"/>
    </location>
</feature>
<keyword evidence="1" id="KW-1133">Transmembrane helix</keyword>
<dbReference type="PANTHER" id="PTHR36832">
    <property type="entry name" value="SLR1174 PROTEIN-RELATED"/>
    <property type="match status" value="1"/>
</dbReference>
<evidence type="ECO:0008006" key="4">
    <source>
        <dbReference type="Google" id="ProtNLM"/>
    </source>
</evidence>
<dbReference type="Proteomes" id="UP000267798">
    <property type="component" value="Unassembled WGS sequence"/>
</dbReference>
<accession>A0A3A6PLI1</accession>
<name>A0A3A6PLI1_9BACL</name>
<proteinExistence type="predicted"/>
<protein>
    <recommendedName>
        <fullName evidence="4">ABC transporter permease</fullName>
    </recommendedName>
</protein>
<organism evidence="2 3">
    <name type="scientific">Paenibacillus pinisoli</name>
    <dbReference type="NCBI Taxonomy" id="1276110"/>
    <lineage>
        <taxon>Bacteria</taxon>
        <taxon>Bacillati</taxon>
        <taxon>Bacillota</taxon>
        <taxon>Bacilli</taxon>
        <taxon>Bacillales</taxon>
        <taxon>Paenibacillaceae</taxon>
        <taxon>Paenibacillus</taxon>
    </lineage>
</organism>
<sequence length="267" mass="30514">MTRYTLFAMFAMTSFRMHSVYRSNTVILALGSFLRLFVLLSVWQGLFRGKEEIGGITYEDMMLFVLINLLVGTLTYSRIGSTIGDRVVSGTISTDLIKPVSFKSYMIADQWGENLFRFLFSAVPACAIYFIFMSVPSIAAEPARIALFLISVTCGIVIIYHIHYLLGLTSFWTGNAYYIDWFMKAFYELFAGTFVPLWFYPQWLLQIGAFLPFRLVTFEPIAILAGKTGLQEALGILALQVFWILFLLLIERWVWSRAQHKIFVQGG</sequence>